<accession>X1VUX9</accession>
<comment type="caution">
    <text evidence="7">The sequence shown here is derived from an EMBL/GenBank/DDBJ whole genome shotgun (WGS) entry which is preliminary data.</text>
</comment>
<feature type="domain" description="Metalloenzyme" evidence="6">
    <location>
        <begin position="35"/>
        <end position="197"/>
    </location>
</feature>
<dbReference type="PANTHER" id="PTHR31209:SF0">
    <property type="entry name" value="METALLOENZYME DOMAIN-CONTAINING PROTEIN"/>
    <property type="match status" value="1"/>
</dbReference>
<organism evidence="7">
    <name type="scientific">marine sediment metagenome</name>
    <dbReference type="NCBI Taxonomy" id="412755"/>
    <lineage>
        <taxon>unclassified sequences</taxon>
        <taxon>metagenomes</taxon>
        <taxon>ecological metagenomes</taxon>
    </lineage>
</organism>
<comment type="similarity">
    <text evidence="4">Belongs to the BPG-independent phosphoglycerate mutase family. A-PGAM subfamily.</text>
</comment>
<dbReference type="InterPro" id="IPR004456">
    <property type="entry name" value="Pglycerate_mutase_ApgM"/>
</dbReference>
<feature type="non-terminal residue" evidence="7">
    <location>
        <position position="1"/>
    </location>
</feature>
<comment type="function">
    <text evidence="2">Catalyzes the interconversion of 2-phosphoglycerate and 3-phosphoglycerate.</text>
</comment>
<dbReference type="PANTHER" id="PTHR31209">
    <property type="entry name" value="COFACTOR-INDEPENDENT PHOSPHOGLYCERATE MUTASE"/>
    <property type="match status" value="1"/>
</dbReference>
<dbReference type="AlphaFoldDB" id="X1VUX9"/>
<dbReference type="InterPro" id="IPR006124">
    <property type="entry name" value="Metalloenzyme"/>
</dbReference>
<name>X1VUX9_9ZZZZ</name>
<evidence type="ECO:0000259" key="6">
    <source>
        <dbReference type="Pfam" id="PF01676"/>
    </source>
</evidence>
<evidence type="ECO:0000256" key="3">
    <source>
        <dbReference type="ARBA" id="ARBA00004921"/>
    </source>
</evidence>
<proteinExistence type="inferred from homology"/>
<keyword evidence="5" id="KW-0324">Glycolysis</keyword>
<evidence type="ECO:0000256" key="1">
    <source>
        <dbReference type="ARBA" id="ARBA00000370"/>
    </source>
</evidence>
<dbReference type="SUPFAM" id="SSF53649">
    <property type="entry name" value="Alkaline phosphatase-like"/>
    <property type="match status" value="1"/>
</dbReference>
<dbReference type="InterPro" id="IPR017850">
    <property type="entry name" value="Alkaline_phosphatase_core_sf"/>
</dbReference>
<dbReference type="GO" id="GO:0046872">
    <property type="term" value="F:metal ion binding"/>
    <property type="evidence" value="ECO:0007669"/>
    <property type="project" value="InterPro"/>
</dbReference>
<protein>
    <recommendedName>
        <fullName evidence="6">Metalloenzyme domain-containing protein</fullName>
    </recommendedName>
</protein>
<dbReference type="EMBL" id="BARW01033852">
    <property type="protein sequence ID" value="GAJ14135.1"/>
    <property type="molecule type" value="Genomic_DNA"/>
</dbReference>
<reference evidence="7" key="1">
    <citation type="journal article" date="2014" name="Front. Microbiol.">
        <title>High frequency of phylogenetically diverse reductive dehalogenase-homologous genes in deep subseafloor sedimentary metagenomes.</title>
        <authorList>
            <person name="Kawai M."/>
            <person name="Futagami T."/>
            <person name="Toyoda A."/>
            <person name="Takaki Y."/>
            <person name="Nishi S."/>
            <person name="Hori S."/>
            <person name="Arai W."/>
            <person name="Tsubouchi T."/>
            <person name="Morono Y."/>
            <person name="Uchiyama I."/>
            <person name="Ito T."/>
            <person name="Fujiyama A."/>
            <person name="Inagaki F."/>
            <person name="Takami H."/>
        </authorList>
    </citation>
    <scope>NUCLEOTIDE SEQUENCE</scope>
    <source>
        <strain evidence="7">Expedition CK06-06</strain>
    </source>
</reference>
<dbReference type="Pfam" id="PF01676">
    <property type="entry name" value="Metalloenzyme"/>
    <property type="match status" value="1"/>
</dbReference>
<dbReference type="GO" id="GO:0006096">
    <property type="term" value="P:glycolytic process"/>
    <property type="evidence" value="ECO:0007669"/>
    <property type="project" value="UniProtKB-KW"/>
</dbReference>
<dbReference type="GO" id="GO:0004619">
    <property type="term" value="F:phosphoglycerate mutase activity"/>
    <property type="evidence" value="ECO:0007669"/>
    <property type="project" value="UniProtKB-EC"/>
</dbReference>
<evidence type="ECO:0000313" key="7">
    <source>
        <dbReference type="EMBL" id="GAJ14135.1"/>
    </source>
</evidence>
<evidence type="ECO:0000256" key="4">
    <source>
        <dbReference type="ARBA" id="ARBA00005524"/>
    </source>
</evidence>
<evidence type="ECO:0000256" key="5">
    <source>
        <dbReference type="ARBA" id="ARBA00023152"/>
    </source>
</evidence>
<comment type="catalytic activity">
    <reaction evidence="1">
        <text>(2R)-2-phosphoglycerate = (2R)-3-phosphoglycerate</text>
        <dbReference type="Rhea" id="RHEA:15901"/>
        <dbReference type="ChEBI" id="CHEBI:58272"/>
        <dbReference type="ChEBI" id="CHEBI:58289"/>
        <dbReference type="EC" id="5.4.2.12"/>
    </reaction>
</comment>
<dbReference type="Gene3D" id="3.40.720.10">
    <property type="entry name" value="Alkaline Phosphatase, subunit A"/>
    <property type="match status" value="1"/>
</dbReference>
<gene>
    <name evidence="7" type="ORF">S12H4_53218</name>
</gene>
<comment type="pathway">
    <text evidence="3">Carbohydrate degradation.</text>
</comment>
<evidence type="ECO:0000256" key="2">
    <source>
        <dbReference type="ARBA" id="ARBA00002315"/>
    </source>
</evidence>
<sequence length="212" mass="23743">EPLKPEAAETAAVIAELTEKAKDVLSDEEKANMILLRGYAKYRRYPGLKERFGLNPLTIANYPMYRGIARLLGMTVNTLTETIESEFAALREHYEKYDFFFLHIKPTDSRGEDGDFDAKVKVIEEVDSLLPVITELRPDVLVVTGDHSTPALLASHSWHPVPVLLSSDTCRPDNVERFGERECIHGGLGRMPMVYLMGVALAHAKRLTKFGA</sequence>